<dbReference type="STRING" id="574650.SAMN04487966_110126"/>
<gene>
    <name evidence="3" type="ORF">SAMN04487966_110126</name>
</gene>
<dbReference type="InterPro" id="IPR014729">
    <property type="entry name" value="Rossmann-like_a/b/a_fold"/>
</dbReference>
<reference evidence="3 4" key="1">
    <citation type="submission" date="2016-10" db="EMBL/GenBank/DDBJ databases">
        <authorList>
            <person name="de Groot N.N."/>
        </authorList>
    </citation>
    <scope>NUCLEOTIDE SEQUENCE [LARGE SCALE GENOMIC DNA]</scope>
    <source>
        <strain evidence="3 4">CGMCC 1.7054</strain>
    </source>
</reference>
<dbReference type="PRINTS" id="PR01438">
    <property type="entry name" value="UNVRSLSTRESS"/>
</dbReference>
<sequence length="144" mass="15380">MTKTIVTGVDDSATALRAAQKAAELAVALDAELHLICAYGKLESEVFHSGYDEFHYSSDTEALKTARAVARKVQAQVPDVKIVPEAAPGNPAVALVRSAESLKADMIVVGNKRVQGFTRVLGSIARDVIAHAPCDVHVAYTHER</sequence>
<accession>A0A1I7MR12</accession>
<dbReference type="Pfam" id="PF00582">
    <property type="entry name" value="Usp"/>
    <property type="match status" value="1"/>
</dbReference>
<dbReference type="RefSeq" id="WP_091698840.1">
    <property type="nucleotide sequence ID" value="NZ_CBDRLN010000002.1"/>
</dbReference>
<dbReference type="OrthoDB" id="3427787at2"/>
<protein>
    <submittedName>
        <fullName evidence="3">Nucleotide-binding universal stress protein, UspA family</fullName>
    </submittedName>
</protein>
<dbReference type="InterPro" id="IPR006015">
    <property type="entry name" value="Universal_stress_UspA"/>
</dbReference>
<dbReference type="PANTHER" id="PTHR46268:SF6">
    <property type="entry name" value="UNIVERSAL STRESS PROTEIN UP12"/>
    <property type="match status" value="1"/>
</dbReference>
<proteinExistence type="inferred from homology"/>
<dbReference type="InterPro" id="IPR006016">
    <property type="entry name" value="UspA"/>
</dbReference>
<keyword evidence="4" id="KW-1185">Reference proteome</keyword>
<dbReference type="SUPFAM" id="SSF52402">
    <property type="entry name" value="Adenine nucleotide alpha hydrolases-like"/>
    <property type="match status" value="1"/>
</dbReference>
<dbReference type="Gene3D" id="3.40.50.620">
    <property type="entry name" value="HUPs"/>
    <property type="match status" value="1"/>
</dbReference>
<name>A0A1I7MR12_9MICC</name>
<dbReference type="Proteomes" id="UP000198881">
    <property type="component" value="Unassembled WGS sequence"/>
</dbReference>
<comment type="similarity">
    <text evidence="1">Belongs to the universal stress protein A family.</text>
</comment>
<dbReference type="AlphaFoldDB" id="A0A1I7MR12"/>
<organism evidence="3 4">
    <name type="scientific">Micrococcus terreus</name>
    <dbReference type="NCBI Taxonomy" id="574650"/>
    <lineage>
        <taxon>Bacteria</taxon>
        <taxon>Bacillati</taxon>
        <taxon>Actinomycetota</taxon>
        <taxon>Actinomycetes</taxon>
        <taxon>Micrococcales</taxon>
        <taxon>Micrococcaceae</taxon>
        <taxon>Micrococcus</taxon>
    </lineage>
</organism>
<dbReference type="CDD" id="cd00293">
    <property type="entry name" value="USP-like"/>
    <property type="match status" value="1"/>
</dbReference>
<evidence type="ECO:0000259" key="2">
    <source>
        <dbReference type="Pfam" id="PF00582"/>
    </source>
</evidence>
<dbReference type="PANTHER" id="PTHR46268">
    <property type="entry name" value="STRESS RESPONSE PROTEIN NHAX"/>
    <property type="match status" value="1"/>
</dbReference>
<evidence type="ECO:0000256" key="1">
    <source>
        <dbReference type="ARBA" id="ARBA00008791"/>
    </source>
</evidence>
<evidence type="ECO:0000313" key="4">
    <source>
        <dbReference type="Proteomes" id="UP000198881"/>
    </source>
</evidence>
<evidence type="ECO:0000313" key="3">
    <source>
        <dbReference type="EMBL" id="SFV24356.1"/>
    </source>
</evidence>
<feature type="domain" description="UspA" evidence="2">
    <location>
        <begin position="1"/>
        <end position="138"/>
    </location>
</feature>
<dbReference type="EMBL" id="FPCG01000010">
    <property type="protein sequence ID" value="SFV24356.1"/>
    <property type="molecule type" value="Genomic_DNA"/>
</dbReference>